<dbReference type="EMBL" id="UZAK01043109">
    <property type="protein sequence ID" value="VDP70224.1"/>
    <property type="molecule type" value="Genomic_DNA"/>
</dbReference>
<keyword evidence="2" id="KW-1185">Reference proteome</keyword>
<organism evidence="3">
    <name type="scientific">Schistosoma curassoni</name>
    <dbReference type="NCBI Taxonomy" id="6186"/>
    <lineage>
        <taxon>Eukaryota</taxon>
        <taxon>Metazoa</taxon>
        <taxon>Spiralia</taxon>
        <taxon>Lophotrochozoa</taxon>
        <taxon>Platyhelminthes</taxon>
        <taxon>Trematoda</taxon>
        <taxon>Digenea</taxon>
        <taxon>Strigeidida</taxon>
        <taxon>Schistosomatoidea</taxon>
        <taxon>Schistosomatidae</taxon>
        <taxon>Schistosoma</taxon>
    </lineage>
</organism>
<accession>A0A183KXH4</accession>
<reference evidence="3" key="1">
    <citation type="submission" date="2016-06" db="UniProtKB">
        <authorList>
            <consortium name="WormBaseParasite"/>
        </authorList>
    </citation>
    <scope>IDENTIFICATION</scope>
</reference>
<protein>
    <submittedName>
        <fullName evidence="3">POP1 domain-containing protein</fullName>
    </submittedName>
</protein>
<dbReference type="WBParaSite" id="SCUD_0001977301-mRNA-1">
    <property type="protein sequence ID" value="SCUD_0001977301-mRNA-1"/>
    <property type="gene ID" value="SCUD_0001977301"/>
</dbReference>
<evidence type="ECO:0000313" key="3">
    <source>
        <dbReference type="WBParaSite" id="SCUD_0001977301-mRNA-1"/>
    </source>
</evidence>
<gene>
    <name evidence="1" type="ORF">SCUD_LOCUS19770</name>
</gene>
<dbReference type="Proteomes" id="UP000279833">
    <property type="component" value="Unassembled WGS sequence"/>
</dbReference>
<proteinExistence type="predicted"/>
<name>A0A183KXH4_9TREM</name>
<reference evidence="1 2" key="2">
    <citation type="submission" date="2018-11" db="EMBL/GenBank/DDBJ databases">
        <authorList>
            <consortium name="Pathogen Informatics"/>
        </authorList>
    </citation>
    <scope>NUCLEOTIDE SEQUENCE [LARGE SCALE GENOMIC DNA]</scope>
    <source>
        <strain evidence="1">Dakar</strain>
        <strain evidence="2">Dakar, Senegal</strain>
    </source>
</reference>
<evidence type="ECO:0000313" key="1">
    <source>
        <dbReference type="EMBL" id="VDP70224.1"/>
    </source>
</evidence>
<evidence type="ECO:0000313" key="2">
    <source>
        <dbReference type="Proteomes" id="UP000279833"/>
    </source>
</evidence>
<sequence length="216" mass="24526">MLPPNTNTEAVSLQPRAPFKLAAFNVRTLMQVGQQMGLAVSLQSLNINVCCLSDTRVQDSGEVLQICSPSVASKSLFYVRLPRYLVTSSSGLAGVGVALSARAEAVLIDWILLRTLLATTKCGEEHTRSQRRKKRWKWIGHTLRKAPNGVTRQALIWNPQGQRKRGRPKNTLRRETEIDLRKMNKNWMELEKKAQDRVGWRMMIGGLCFIRSNRRK</sequence>
<dbReference type="AlphaFoldDB" id="A0A183KXH4"/>